<proteinExistence type="predicted"/>
<reference evidence="2 4" key="1">
    <citation type="journal article" date="2011" name="Nature">
        <title>The Medicago genome provides insight into the evolution of rhizobial symbioses.</title>
        <authorList>
            <person name="Young N.D."/>
            <person name="Debelle F."/>
            <person name="Oldroyd G.E."/>
            <person name="Geurts R."/>
            <person name="Cannon S.B."/>
            <person name="Udvardi M.K."/>
            <person name="Benedito V.A."/>
            <person name="Mayer K.F."/>
            <person name="Gouzy J."/>
            <person name="Schoof H."/>
            <person name="Van de Peer Y."/>
            <person name="Proost S."/>
            <person name="Cook D.R."/>
            <person name="Meyers B.C."/>
            <person name="Spannagl M."/>
            <person name="Cheung F."/>
            <person name="De Mita S."/>
            <person name="Krishnakumar V."/>
            <person name="Gundlach H."/>
            <person name="Zhou S."/>
            <person name="Mudge J."/>
            <person name="Bharti A.K."/>
            <person name="Murray J.D."/>
            <person name="Naoumkina M.A."/>
            <person name="Rosen B."/>
            <person name="Silverstein K.A."/>
            <person name="Tang H."/>
            <person name="Rombauts S."/>
            <person name="Zhao P.X."/>
            <person name="Zhou P."/>
            <person name="Barbe V."/>
            <person name="Bardou P."/>
            <person name="Bechner M."/>
            <person name="Bellec A."/>
            <person name="Berger A."/>
            <person name="Berges H."/>
            <person name="Bidwell S."/>
            <person name="Bisseling T."/>
            <person name="Choisne N."/>
            <person name="Couloux A."/>
            <person name="Denny R."/>
            <person name="Deshpande S."/>
            <person name="Dai X."/>
            <person name="Doyle J.J."/>
            <person name="Dudez A.M."/>
            <person name="Farmer A.D."/>
            <person name="Fouteau S."/>
            <person name="Franken C."/>
            <person name="Gibelin C."/>
            <person name="Gish J."/>
            <person name="Goldstein S."/>
            <person name="Gonzalez A.J."/>
            <person name="Green P.J."/>
            <person name="Hallab A."/>
            <person name="Hartog M."/>
            <person name="Hua A."/>
            <person name="Humphray S.J."/>
            <person name="Jeong D.H."/>
            <person name="Jing Y."/>
            <person name="Jocker A."/>
            <person name="Kenton S.M."/>
            <person name="Kim D.J."/>
            <person name="Klee K."/>
            <person name="Lai H."/>
            <person name="Lang C."/>
            <person name="Lin S."/>
            <person name="Macmil S.L."/>
            <person name="Magdelenat G."/>
            <person name="Matthews L."/>
            <person name="McCorrison J."/>
            <person name="Monaghan E.L."/>
            <person name="Mun J.H."/>
            <person name="Najar F.Z."/>
            <person name="Nicholson C."/>
            <person name="Noirot C."/>
            <person name="O'Bleness M."/>
            <person name="Paule C.R."/>
            <person name="Poulain J."/>
            <person name="Prion F."/>
            <person name="Qin B."/>
            <person name="Qu C."/>
            <person name="Retzel E.F."/>
            <person name="Riddle C."/>
            <person name="Sallet E."/>
            <person name="Samain S."/>
            <person name="Samson N."/>
            <person name="Sanders I."/>
            <person name="Saurat O."/>
            <person name="Scarpelli C."/>
            <person name="Schiex T."/>
            <person name="Segurens B."/>
            <person name="Severin A.J."/>
            <person name="Sherrier D.J."/>
            <person name="Shi R."/>
            <person name="Sims S."/>
            <person name="Singer S.R."/>
            <person name="Sinharoy S."/>
            <person name="Sterck L."/>
            <person name="Viollet A."/>
            <person name="Wang B.B."/>
            <person name="Wang K."/>
            <person name="Wang M."/>
            <person name="Wang X."/>
            <person name="Warfsmann J."/>
            <person name="Weissenbach J."/>
            <person name="White D.D."/>
            <person name="White J.D."/>
            <person name="Wiley G.B."/>
            <person name="Wincker P."/>
            <person name="Xing Y."/>
            <person name="Yang L."/>
            <person name="Yao Z."/>
            <person name="Ying F."/>
            <person name="Zhai J."/>
            <person name="Zhou L."/>
            <person name="Zuber A."/>
            <person name="Denarie J."/>
            <person name="Dixon R.A."/>
            <person name="May G.D."/>
            <person name="Schwartz D.C."/>
            <person name="Rogers J."/>
            <person name="Quetier F."/>
            <person name="Town C.D."/>
            <person name="Roe B.A."/>
        </authorList>
    </citation>
    <scope>NUCLEOTIDE SEQUENCE [LARGE SCALE GENOMIC DNA]</scope>
    <source>
        <strain evidence="2">A17</strain>
        <strain evidence="3 4">cv. Jemalong A17</strain>
    </source>
</reference>
<evidence type="ECO:0000313" key="4">
    <source>
        <dbReference type="Proteomes" id="UP000002051"/>
    </source>
</evidence>
<reference evidence="3" key="3">
    <citation type="submission" date="2015-04" db="UniProtKB">
        <authorList>
            <consortium name="EnsemblPlants"/>
        </authorList>
    </citation>
    <scope>IDENTIFICATION</scope>
    <source>
        <strain evidence="3">cv. Jemalong A17</strain>
    </source>
</reference>
<sequence length="194" mass="21498">MFTSQEWSDLKVSDEANGRKATSIVLQVSFWDHIVYALKAIGPLIKIHSKKRNRLEHEMLQKLIFVKYNQTLKENCESDEYIDPVLMDYPEINAGSLWLLGDEVRVRDDQIDVVFDDDDDLNWLDVEEASGVVEPLFNTRSQAALQKAAAAATAPATPPPSKSKGKGKGNQGARGKQGEKVSKGKGKKVVVESA</sequence>
<feature type="region of interest" description="Disordered" evidence="1">
    <location>
        <begin position="147"/>
        <end position="194"/>
    </location>
</feature>
<protein>
    <submittedName>
        <fullName evidence="2 3">Uncharacterized protein</fullName>
    </submittedName>
</protein>
<dbReference type="HOGENOM" id="CLU_1404354_0_0_1"/>
<accession>A0A072VJ46</accession>
<name>A0A072VJ46_MEDTR</name>
<gene>
    <name evidence="2" type="ordered locus">MTR_1g055005</name>
</gene>
<dbReference type="EnsemblPlants" id="KEH41817">
    <property type="protein sequence ID" value="KEH41817"/>
    <property type="gene ID" value="MTR_1g055005"/>
</dbReference>
<organism evidence="2 4">
    <name type="scientific">Medicago truncatula</name>
    <name type="common">Barrel medic</name>
    <name type="synonym">Medicago tribuloides</name>
    <dbReference type="NCBI Taxonomy" id="3880"/>
    <lineage>
        <taxon>Eukaryota</taxon>
        <taxon>Viridiplantae</taxon>
        <taxon>Streptophyta</taxon>
        <taxon>Embryophyta</taxon>
        <taxon>Tracheophyta</taxon>
        <taxon>Spermatophyta</taxon>
        <taxon>Magnoliopsida</taxon>
        <taxon>eudicotyledons</taxon>
        <taxon>Gunneridae</taxon>
        <taxon>Pentapetalae</taxon>
        <taxon>rosids</taxon>
        <taxon>fabids</taxon>
        <taxon>Fabales</taxon>
        <taxon>Fabaceae</taxon>
        <taxon>Papilionoideae</taxon>
        <taxon>50 kb inversion clade</taxon>
        <taxon>NPAAA clade</taxon>
        <taxon>Hologalegina</taxon>
        <taxon>IRL clade</taxon>
        <taxon>Trifolieae</taxon>
        <taxon>Medicago</taxon>
    </lineage>
</organism>
<keyword evidence="4" id="KW-1185">Reference proteome</keyword>
<evidence type="ECO:0000313" key="3">
    <source>
        <dbReference type="EnsemblPlants" id="KEH41817"/>
    </source>
</evidence>
<reference evidence="2 4" key="2">
    <citation type="journal article" date="2014" name="BMC Genomics">
        <title>An improved genome release (version Mt4.0) for the model legume Medicago truncatula.</title>
        <authorList>
            <person name="Tang H."/>
            <person name="Krishnakumar V."/>
            <person name="Bidwell S."/>
            <person name="Rosen B."/>
            <person name="Chan A."/>
            <person name="Zhou S."/>
            <person name="Gentzbittel L."/>
            <person name="Childs K.L."/>
            <person name="Yandell M."/>
            <person name="Gundlach H."/>
            <person name="Mayer K.F."/>
            <person name="Schwartz D.C."/>
            <person name="Town C.D."/>
        </authorList>
    </citation>
    <scope>GENOME REANNOTATION</scope>
    <source>
        <strain evidence="2">A17</strain>
        <strain evidence="3 4">cv. Jemalong A17</strain>
    </source>
</reference>
<dbReference type="EMBL" id="CM001217">
    <property type="protein sequence ID" value="KEH41817.1"/>
    <property type="molecule type" value="Genomic_DNA"/>
</dbReference>
<dbReference type="AlphaFoldDB" id="A0A072VJ46"/>
<evidence type="ECO:0000256" key="1">
    <source>
        <dbReference type="SAM" id="MobiDB-lite"/>
    </source>
</evidence>
<evidence type="ECO:0000313" key="2">
    <source>
        <dbReference type="EMBL" id="KEH41817.1"/>
    </source>
</evidence>
<dbReference type="Proteomes" id="UP000002051">
    <property type="component" value="Unassembled WGS sequence"/>
</dbReference>